<keyword evidence="3" id="KW-1185">Reference proteome</keyword>
<dbReference type="InterPro" id="IPR029068">
    <property type="entry name" value="Glyas_Bleomycin-R_OHBP_Dase"/>
</dbReference>
<dbReference type="PROSITE" id="PS51819">
    <property type="entry name" value="VOC"/>
    <property type="match status" value="1"/>
</dbReference>
<evidence type="ECO:0000259" key="1">
    <source>
        <dbReference type="PROSITE" id="PS51819"/>
    </source>
</evidence>
<dbReference type="Proteomes" id="UP000317982">
    <property type="component" value="Unassembled WGS sequence"/>
</dbReference>
<dbReference type="InterPro" id="IPR037523">
    <property type="entry name" value="VOC_core"/>
</dbReference>
<dbReference type="PANTHER" id="PTHR36503">
    <property type="entry name" value="BLR2520 PROTEIN"/>
    <property type="match status" value="1"/>
</dbReference>
<feature type="domain" description="VOC" evidence="1">
    <location>
        <begin position="2"/>
        <end position="115"/>
    </location>
</feature>
<gene>
    <name evidence="2" type="ORF">FL583_36405</name>
</gene>
<organism evidence="2 3">
    <name type="scientific">Cryptosporangium phraense</name>
    <dbReference type="NCBI Taxonomy" id="2593070"/>
    <lineage>
        <taxon>Bacteria</taxon>
        <taxon>Bacillati</taxon>
        <taxon>Actinomycetota</taxon>
        <taxon>Actinomycetes</taxon>
        <taxon>Cryptosporangiales</taxon>
        <taxon>Cryptosporangiaceae</taxon>
        <taxon>Cryptosporangium</taxon>
    </lineage>
</organism>
<evidence type="ECO:0000313" key="2">
    <source>
        <dbReference type="EMBL" id="TQS40105.1"/>
    </source>
</evidence>
<dbReference type="EMBL" id="VIRS01000047">
    <property type="protein sequence ID" value="TQS40105.1"/>
    <property type="molecule type" value="Genomic_DNA"/>
</dbReference>
<comment type="caution">
    <text evidence="2">The sequence shown here is derived from an EMBL/GenBank/DDBJ whole genome shotgun (WGS) entry which is preliminary data.</text>
</comment>
<dbReference type="InParanoid" id="A0A545AHE3"/>
<dbReference type="PANTHER" id="PTHR36503:SF1">
    <property type="entry name" value="BLR2520 PROTEIN"/>
    <property type="match status" value="1"/>
</dbReference>
<accession>A0A545AHE3</accession>
<dbReference type="InterPro" id="IPR004360">
    <property type="entry name" value="Glyas_Fos-R_dOase_dom"/>
</dbReference>
<dbReference type="OrthoDB" id="9798201at2"/>
<dbReference type="SUPFAM" id="SSF54593">
    <property type="entry name" value="Glyoxalase/Bleomycin resistance protein/Dihydroxybiphenyl dioxygenase"/>
    <property type="match status" value="1"/>
</dbReference>
<dbReference type="RefSeq" id="WP_142709461.1">
    <property type="nucleotide sequence ID" value="NZ_VIRS01000047.1"/>
</dbReference>
<name>A0A545AHE3_9ACTN</name>
<dbReference type="Pfam" id="PF00903">
    <property type="entry name" value="Glyoxalase"/>
    <property type="match status" value="1"/>
</dbReference>
<reference evidence="2 3" key="1">
    <citation type="submission" date="2019-07" db="EMBL/GenBank/DDBJ databases">
        <title>Cryptosporangium phraense sp. nov., isolated from plant litter.</title>
        <authorList>
            <person name="Suriyachadkun C."/>
        </authorList>
    </citation>
    <scope>NUCLEOTIDE SEQUENCE [LARGE SCALE GENOMIC DNA]</scope>
    <source>
        <strain evidence="2 3">A-T 5661</strain>
    </source>
</reference>
<proteinExistence type="predicted"/>
<dbReference type="Gene3D" id="3.10.180.10">
    <property type="entry name" value="2,3-Dihydroxybiphenyl 1,2-Dioxygenase, domain 1"/>
    <property type="match status" value="1"/>
</dbReference>
<evidence type="ECO:0000313" key="3">
    <source>
        <dbReference type="Proteomes" id="UP000317982"/>
    </source>
</evidence>
<sequence length="117" mass="12959">MRVFRIMPNLPVADIEAAKSFYTDFLGLTNEDFNLGWVARYTSPDGQAIVQLVTRDASAPVDSAVSVHTSDVEAAYEDAQRRGYEIVKPLATEAWGVRRFFVRAPDGTVLNIAQHAD</sequence>
<protein>
    <submittedName>
        <fullName evidence="2">Glyoxalase</fullName>
    </submittedName>
</protein>
<dbReference type="AlphaFoldDB" id="A0A545AHE3"/>